<evidence type="ECO:0000256" key="3">
    <source>
        <dbReference type="ARBA" id="ARBA00022679"/>
    </source>
</evidence>
<dbReference type="EMBL" id="ACEC01000010">
    <property type="protein sequence ID" value="EEG32090.1"/>
    <property type="molecule type" value="Genomic_DNA"/>
</dbReference>
<protein>
    <submittedName>
        <fullName evidence="5">Aminotransferase, class I/II</fullName>
        <ecNumber evidence="5">2.6.1.-</ecNumber>
    </submittedName>
</protein>
<dbReference type="SUPFAM" id="SSF53383">
    <property type="entry name" value="PLP-dependent transferases"/>
    <property type="match status" value="1"/>
</dbReference>
<dbReference type="InterPro" id="IPR015422">
    <property type="entry name" value="PyrdxlP-dep_Trfase_small"/>
</dbReference>
<name>C0E8U6_9FIRM</name>
<dbReference type="PANTHER" id="PTHR42832:SF3">
    <property type="entry name" value="L-GLUTAMINE--4-(METHYLSULFANYL)-2-OXOBUTANOATE AMINOTRANSFERASE"/>
    <property type="match status" value="1"/>
</dbReference>
<dbReference type="STRING" id="537013.CLOSTMETH_00241"/>
<organism evidence="5 6">
    <name type="scientific">[Clostridium] methylpentosum DSM 5476</name>
    <dbReference type="NCBI Taxonomy" id="537013"/>
    <lineage>
        <taxon>Bacteria</taxon>
        <taxon>Bacillati</taxon>
        <taxon>Bacillota</taxon>
        <taxon>Clostridia</taxon>
        <taxon>Eubacteriales</taxon>
        <taxon>Oscillospiraceae</taxon>
        <taxon>Oscillospiraceae incertae sedis</taxon>
    </lineage>
</organism>
<dbReference type="InterPro" id="IPR004839">
    <property type="entry name" value="Aminotransferase_I/II_large"/>
</dbReference>
<evidence type="ECO:0000259" key="4">
    <source>
        <dbReference type="Pfam" id="PF00155"/>
    </source>
</evidence>
<evidence type="ECO:0000313" key="5">
    <source>
        <dbReference type="EMBL" id="EEG32090.1"/>
    </source>
</evidence>
<reference evidence="5 6" key="2">
    <citation type="submission" date="2009-02" db="EMBL/GenBank/DDBJ databases">
        <title>Draft genome sequence of Clostridium methylpentosum (DSM 5476).</title>
        <authorList>
            <person name="Sudarsanam P."/>
            <person name="Ley R."/>
            <person name="Guruge J."/>
            <person name="Turnbaugh P.J."/>
            <person name="Mahowald M."/>
            <person name="Liep D."/>
            <person name="Gordon J."/>
        </authorList>
    </citation>
    <scope>NUCLEOTIDE SEQUENCE [LARGE SCALE GENOMIC DNA]</scope>
    <source>
        <strain evidence="5 6">DSM 5476</strain>
    </source>
</reference>
<dbReference type="InterPro" id="IPR050881">
    <property type="entry name" value="LL-DAP_aminotransferase"/>
</dbReference>
<dbReference type="GO" id="GO:0030170">
    <property type="term" value="F:pyridoxal phosphate binding"/>
    <property type="evidence" value="ECO:0007669"/>
    <property type="project" value="InterPro"/>
</dbReference>
<sequence>MKFSEKMGSQKANILLDLDIEKRRLEAQGAEVINLSIGTPDFQPDRHVMEAASRAALDPENYKYSMTDSPALVEAVMGWYSSRYGVTLTPEQITSVYGTQEGMAHIAFPVCDPGDLCFVPDPGYPIFSFGPFLSGAELVKLPLVEKNRYLIDFDSIDPAVADKAKLLVTSYPNNPLTACADGDFYERLVFFAKRHDILVVHDNAYSELILDGEPGISFLSVKGASEVGIEFNSLSKSYNLTGLRISFALGNEQVIQKFKSFRSQIDYGTCSIVQQAAIAALTGPQDILERNRTGYRERRDALCGGLRSIDWDVPNSKGTMFTWFPIPKGYRNSEEFTFELLAKAGVLCVPGASFGALGEGYVRMALVQPVETMQRAVRKIAESGVLNR</sequence>
<comment type="cofactor">
    <cofactor evidence="1">
        <name>pyridoxal 5'-phosphate</name>
        <dbReference type="ChEBI" id="CHEBI:597326"/>
    </cofactor>
</comment>
<keyword evidence="3 5" id="KW-0808">Transferase</keyword>
<comment type="caution">
    <text evidence="5">The sequence shown here is derived from an EMBL/GenBank/DDBJ whole genome shotgun (WGS) entry which is preliminary data.</text>
</comment>
<evidence type="ECO:0000256" key="1">
    <source>
        <dbReference type="ARBA" id="ARBA00001933"/>
    </source>
</evidence>
<proteinExistence type="predicted"/>
<accession>C0E8U6</accession>
<dbReference type="Proteomes" id="UP000003340">
    <property type="component" value="Unassembled WGS sequence"/>
</dbReference>
<keyword evidence="2 5" id="KW-0032">Aminotransferase</keyword>
<dbReference type="CDD" id="cd00609">
    <property type="entry name" value="AAT_like"/>
    <property type="match status" value="1"/>
</dbReference>
<dbReference type="GO" id="GO:0008483">
    <property type="term" value="F:transaminase activity"/>
    <property type="evidence" value="ECO:0007669"/>
    <property type="project" value="UniProtKB-KW"/>
</dbReference>
<reference evidence="5 6" key="1">
    <citation type="submission" date="2009-01" db="EMBL/GenBank/DDBJ databases">
        <authorList>
            <person name="Fulton L."/>
            <person name="Clifton S."/>
            <person name="Fulton B."/>
            <person name="Xu J."/>
            <person name="Minx P."/>
            <person name="Pepin K.H."/>
            <person name="Johnson M."/>
            <person name="Bhonagiri V."/>
            <person name="Nash W.E."/>
            <person name="Mardis E.R."/>
            <person name="Wilson R.K."/>
        </authorList>
    </citation>
    <scope>NUCLEOTIDE SEQUENCE [LARGE SCALE GENOMIC DNA]</scope>
    <source>
        <strain evidence="5 6">DSM 5476</strain>
    </source>
</reference>
<dbReference type="HOGENOM" id="CLU_017584_4_5_9"/>
<dbReference type="AlphaFoldDB" id="C0E8U6"/>
<dbReference type="EC" id="2.6.1.-" evidence="5"/>
<dbReference type="Gene3D" id="3.40.640.10">
    <property type="entry name" value="Type I PLP-dependent aspartate aminotransferase-like (Major domain)"/>
    <property type="match status" value="1"/>
</dbReference>
<keyword evidence="6" id="KW-1185">Reference proteome</keyword>
<feature type="domain" description="Aminotransferase class I/classII large" evidence="4">
    <location>
        <begin position="31"/>
        <end position="380"/>
    </location>
</feature>
<dbReference type="InterPro" id="IPR015424">
    <property type="entry name" value="PyrdxlP-dep_Trfase"/>
</dbReference>
<dbReference type="InterPro" id="IPR015421">
    <property type="entry name" value="PyrdxlP-dep_Trfase_major"/>
</dbReference>
<evidence type="ECO:0000256" key="2">
    <source>
        <dbReference type="ARBA" id="ARBA00022576"/>
    </source>
</evidence>
<evidence type="ECO:0000313" key="6">
    <source>
        <dbReference type="Proteomes" id="UP000003340"/>
    </source>
</evidence>
<dbReference type="eggNOG" id="COG0436">
    <property type="taxonomic scope" value="Bacteria"/>
</dbReference>
<gene>
    <name evidence="5" type="ORF">CLOSTMETH_00241</name>
</gene>
<dbReference type="Gene3D" id="3.90.1150.10">
    <property type="entry name" value="Aspartate Aminotransferase, domain 1"/>
    <property type="match status" value="1"/>
</dbReference>
<dbReference type="Pfam" id="PF00155">
    <property type="entry name" value="Aminotran_1_2"/>
    <property type="match status" value="1"/>
</dbReference>
<dbReference type="PANTHER" id="PTHR42832">
    <property type="entry name" value="AMINO ACID AMINOTRANSFERASE"/>
    <property type="match status" value="1"/>
</dbReference>